<gene>
    <name evidence="1" type="ORF">DBW69_06515</name>
</gene>
<evidence type="ECO:0000313" key="1">
    <source>
        <dbReference type="EMBL" id="RCL75258.1"/>
    </source>
</evidence>
<dbReference type="GO" id="GO:0005737">
    <property type="term" value="C:cytoplasm"/>
    <property type="evidence" value="ECO:0007669"/>
    <property type="project" value="TreeGrafter"/>
</dbReference>
<protein>
    <submittedName>
        <fullName evidence="1">SDR family NAD(P)-dependent oxidoreductase</fullName>
    </submittedName>
</protein>
<dbReference type="AlphaFoldDB" id="A0A368DTU1"/>
<evidence type="ECO:0000313" key="2">
    <source>
        <dbReference type="Proteomes" id="UP000252132"/>
    </source>
</evidence>
<dbReference type="InterPro" id="IPR002347">
    <property type="entry name" value="SDR_fam"/>
</dbReference>
<reference evidence="1 2" key="1">
    <citation type="journal article" date="2018" name="Microbiome">
        <title>Fine metagenomic profile of the Mediterranean stratified and mixed water columns revealed by assembly and recruitment.</title>
        <authorList>
            <person name="Haro-Moreno J.M."/>
            <person name="Lopez-Perez M."/>
            <person name="De La Torre J.R."/>
            <person name="Picazo A."/>
            <person name="Camacho A."/>
            <person name="Rodriguez-Valera F."/>
        </authorList>
    </citation>
    <scope>NUCLEOTIDE SEQUENCE [LARGE SCALE GENOMIC DNA]</scope>
    <source>
        <strain evidence="1">MED-G55</strain>
    </source>
</reference>
<sequence length="257" mass="27743">MKSFLPNFHAVVFGAGGGIGAAMASRLADSPNCSRLTLMGRNISKIQENVNANSTTDIQMLQADICDEESIAHVAAQVGEHINDGAPLQLFVNASGILHDEENSLQPERSIRHLSNEAFQKVFAINSFGPALLIKHFLPFMPRDQRSVFASLSARVGSISDNKIGGWYAYRASKAAHNMLIKTASLEARMKYKQAVIVGLHPGTVATNLSAPFRGNVSPEKLFTPSQSADYLLDVMDNLTTAQSGSVFAWDGQEIPA</sequence>
<dbReference type="InterPro" id="IPR051468">
    <property type="entry name" value="Fungal_SecMetab_SDRs"/>
</dbReference>
<accession>A0A368DTU1</accession>
<dbReference type="PANTHER" id="PTHR43544:SF12">
    <property type="entry name" value="NAD(P)-BINDING ROSSMANN-FOLD SUPERFAMILY PROTEIN"/>
    <property type="match status" value="1"/>
</dbReference>
<proteinExistence type="predicted"/>
<dbReference type="SUPFAM" id="SSF51735">
    <property type="entry name" value="NAD(P)-binding Rossmann-fold domains"/>
    <property type="match status" value="1"/>
</dbReference>
<dbReference type="PANTHER" id="PTHR43544">
    <property type="entry name" value="SHORT-CHAIN DEHYDROGENASE/REDUCTASE"/>
    <property type="match status" value="1"/>
</dbReference>
<dbReference type="PRINTS" id="PR00081">
    <property type="entry name" value="GDHRDH"/>
</dbReference>
<dbReference type="Pfam" id="PF00106">
    <property type="entry name" value="adh_short"/>
    <property type="match status" value="1"/>
</dbReference>
<organism evidence="1 2">
    <name type="scientific">PS1 clade bacterium</name>
    <dbReference type="NCBI Taxonomy" id="2175152"/>
    <lineage>
        <taxon>Bacteria</taxon>
        <taxon>Pseudomonadati</taxon>
        <taxon>Pseudomonadota</taxon>
        <taxon>Alphaproteobacteria</taxon>
        <taxon>PS1 clade</taxon>
    </lineage>
</organism>
<name>A0A368DTU1_9PROT</name>
<dbReference type="EMBL" id="QOQF01000036">
    <property type="protein sequence ID" value="RCL75258.1"/>
    <property type="molecule type" value="Genomic_DNA"/>
</dbReference>
<dbReference type="Gene3D" id="3.40.50.720">
    <property type="entry name" value="NAD(P)-binding Rossmann-like Domain"/>
    <property type="match status" value="1"/>
</dbReference>
<dbReference type="InterPro" id="IPR036291">
    <property type="entry name" value="NAD(P)-bd_dom_sf"/>
</dbReference>
<comment type="caution">
    <text evidence="1">The sequence shown here is derived from an EMBL/GenBank/DDBJ whole genome shotgun (WGS) entry which is preliminary data.</text>
</comment>
<dbReference type="Proteomes" id="UP000252132">
    <property type="component" value="Unassembled WGS sequence"/>
</dbReference>
<dbReference type="GO" id="GO:0016491">
    <property type="term" value="F:oxidoreductase activity"/>
    <property type="evidence" value="ECO:0007669"/>
    <property type="project" value="TreeGrafter"/>
</dbReference>